<evidence type="ECO:0000313" key="10">
    <source>
        <dbReference type="Proteomes" id="UP000323011"/>
    </source>
</evidence>
<evidence type="ECO:0000313" key="8">
    <source>
        <dbReference type="EMBL" id="KAA0174346.1"/>
    </source>
</evidence>
<dbReference type="InterPro" id="IPR022991">
    <property type="entry name" value="Ribosomal_eL30_CS"/>
</dbReference>
<comment type="similarity">
    <text evidence="1">Belongs to the eukaryotic ribosomal protein eL30 family.</text>
</comment>
<proteinExistence type="inferred from homology"/>
<protein>
    <recommendedName>
        <fullName evidence="4">Ribosomal protein eL8/eL30/eS12/Gadd45 domain-containing protein</fullName>
    </recommendedName>
</protein>
<dbReference type="EMBL" id="VLTM01000047">
    <property type="protein sequence ID" value="KAA0160164.1"/>
    <property type="molecule type" value="Genomic_DNA"/>
</dbReference>
<keyword evidence="3" id="KW-0687">Ribonucleoprotein</keyword>
<dbReference type="Pfam" id="PF01248">
    <property type="entry name" value="Ribosomal_L7Ae"/>
    <property type="match status" value="1"/>
</dbReference>
<sequence length="145" mass="15723">MAGRRVAPTSFQSAALTVTAADSHRVLLPGGTVVARMPSKKSKKSQESINSRIQLVIKSGRYAMGYKQTLKALRTGDAKLVIISNNCPPLRRSELEYYAMLSKSGVHQFAGDNNLLGTACKKLYRCSVMTVMDAGDSDILETIKA</sequence>
<dbReference type="SUPFAM" id="SSF55315">
    <property type="entry name" value="L30e-like"/>
    <property type="match status" value="1"/>
</dbReference>
<gene>
    <name evidence="8" type="ORF">FNF27_04138</name>
    <name evidence="5" type="ORF">FNF28_07708</name>
    <name evidence="6" type="ORF">FNF29_04733</name>
    <name evidence="7" type="ORF">FNF31_04474</name>
</gene>
<dbReference type="GO" id="GO:1990904">
    <property type="term" value="C:ribonucleoprotein complex"/>
    <property type="evidence" value="ECO:0007669"/>
    <property type="project" value="UniProtKB-KW"/>
</dbReference>
<dbReference type="EMBL" id="VLTL01000318">
    <property type="protein sequence ID" value="KAA0146221.1"/>
    <property type="molecule type" value="Genomic_DNA"/>
</dbReference>
<evidence type="ECO:0000256" key="3">
    <source>
        <dbReference type="ARBA" id="ARBA00023274"/>
    </source>
</evidence>
<dbReference type="AlphaFoldDB" id="A0A5A8D5X0"/>
<evidence type="ECO:0000313" key="9">
    <source>
        <dbReference type="Proteomes" id="UP000322899"/>
    </source>
</evidence>
<dbReference type="OrthoDB" id="1928736at2759"/>
<dbReference type="GO" id="GO:0005840">
    <property type="term" value="C:ribosome"/>
    <property type="evidence" value="ECO:0007669"/>
    <property type="project" value="UniProtKB-KW"/>
</dbReference>
<evidence type="ECO:0000313" key="11">
    <source>
        <dbReference type="Proteomes" id="UP000324907"/>
    </source>
</evidence>
<reference evidence="9 10" key="1">
    <citation type="submission" date="2019-07" db="EMBL/GenBank/DDBJ databases">
        <title>Genomes of Cafeteria roenbergensis.</title>
        <authorList>
            <person name="Fischer M.G."/>
            <person name="Hackl T."/>
            <person name="Roman M."/>
        </authorList>
    </citation>
    <scope>NUCLEOTIDE SEQUENCE [LARGE SCALE GENOMIC DNA]</scope>
    <source>
        <strain evidence="6 10">BVI</strain>
        <strain evidence="7 12">Cflag</strain>
        <strain evidence="8 9">E4-10P</strain>
        <strain evidence="5 11">RCC970-E3</strain>
    </source>
</reference>
<dbReference type="InterPro" id="IPR039109">
    <property type="entry name" value="Ribosomal_eL30-like"/>
</dbReference>
<evidence type="ECO:0000313" key="5">
    <source>
        <dbReference type="EMBL" id="KAA0146221.1"/>
    </source>
</evidence>
<dbReference type="PROSITE" id="PS00709">
    <property type="entry name" value="RIBOSOMAL_L30E_1"/>
    <property type="match status" value="1"/>
</dbReference>
<dbReference type="Proteomes" id="UP000325113">
    <property type="component" value="Unassembled WGS sequence"/>
</dbReference>
<dbReference type="Gene3D" id="3.30.1330.30">
    <property type="match status" value="1"/>
</dbReference>
<dbReference type="EMBL" id="VLTN01000028">
    <property type="protein sequence ID" value="KAA0151258.1"/>
    <property type="molecule type" value="Genomic_DNA"/>
</dbReference>
<organism evidence="7 12">
    <name type="scientific">Cafeteria roenbergensis</name>
    <name type="common">Marine flagellate</name>
    <dbReference type="NCBI Taxonomy" id="33653"/>
    <lineage>
        <taxon>Eukaryota</taxon>
        <taxon>Sar</taxon>
        <taxon>Stramenopiles</taxon>
        <taxon>Bigyra</taxon>
        <taxon>Opalozoa</taxon>
        <taxon>Bicosoecida</taxon>
        <taxon>Cafeteriaceae</taxon>
        <taxon>Cafeteria</taxon>
    </lineage>
</organism>
<dbReference type="FunFam" id="3.30.1330.30:FF:000001">
    <property type="entry name" value="60S ribosomal protein L30"/>
    <property type="match status" value="1"/>
</dbReference>
<dbReference type="PANTHER" id="PTHR11449">
    <property type="entry name" value="RIBOSOMAL PROTEIN L30"/>
    <property type="match status" value="1"/>
</dbReference>
<evidence type="ECO:0000313" key="12">
    <source>
        <dbReference type="Proteomes" id="UP000325113"/>
    </source>
</evidence>
<evidence type="ECO:0000256" key="2">
    <source>
        <dbReference type="ARBA" id="ARBA00022980"/>
    </source>
</evidence>
<accession>A0A5A8D5X0</accession>
<evidence type="ECO:0000313" key="6">
    <source>
        <dbReference type="EMBL" id="KAA0151258.1"/>
    </source>
</evidence>
<dbReference type="NCBIfam" id="NF002172">
    <property type="entry name" value="PRK01018.1"/>
    <property type="match status" value="1"/>
</dbReference>
<keyword evidence="10" id="KW-1185">Reference proteome</keyword>
<dbReference type="Proteomes" id="UP000324907">
    <property type="component" value="Unassembled WGS sequence"/>
</dbReference>
<keyword evidence="2" id="KW-0689">Ribosomal protein</keyword>
<dbReference type="EMBL" id="VLTO01000023">
    <property type="protein sequence ID" value="KAA0174346.1"/>
    <property type="molecule type" value="Genomic_DNA"/>
</dbReference>
<evidence type="ECO:0000256" key="1">
    <source>
        <dbReference type="ARBA" id="ARBA00007326"/>
    </source>
</evidence>
<evidence type="ECO:0000313" key="7">
    <source>
        <dbReference type="EMBL" id="KAA0160164.1"/>
    </source>
</evidence>
<dbReference type="GO" id="GO:0003723">
    <property type="term" value="F:RNA binding"/>
    <property type="evidence" value="ECO:0007669"/>
    <property type="project" value="InterPro"/>
</dbReference>
<dbReference type="Proteomes" id="UP000323011">
    <property type="component" value="Unassembled WGS sequence"/>
</dbReference>
<evidence type="ECO:0000259" key="4">
    <source>
        <dbReference type="Pfam" id="PF01248"/>
    </source>
</evidence>
<feature type="domain" description="Ribosomal protein eL8/eL30/eS12/Gadd45" evidence="4">
    <location>
        <begin position="48"/>
        <end position="140"/>
    </location>
</feature>
<dbReference type="InterPro" id="IPR029064">
    <property type="entry name" value="Ribosomal_eL30-like_sf"/>
</dbReference>
<comment type="caution">
    <text evidence="7">The sequence shown here is derived from an EMBL/GenBank/DDBJ whole genome shotgun (WGS) entry which is preliminary data.</text>
</comment>
<name>A0A5A8D5X0_CAFRO</name>
<dbReference type="Proteomes" id="UP000322899">
    <property type="component" value="Unassembled WGS sequence"/>
</dbReference>
<dbReference type="InterPro" id="IPR004038">
    <property type="entry name" value="Ribosomal_eL8/eL30/eS12/Gad45"/>
</dbReference>
<dbReference type="OMA" id="YFQGGNN"/>